<evidence type="ECO:0000313" key="1">
    <source>
        <dbReference type="EMBL" id="THG92212.1"/>
    </source>
</evidence>
<evidence type="ECO:0000313" key="2">
    <source>
        <dbReference type="Proteomes" id="UP000297014"/>
    </source>
</evidence>
<gene>
    <name evidence="1" type="ORF">AJ85_15995</name>
</gene>
<name>A0A4V3X8Z4_ALKAL</name>
<dbReference type="RefSeq" id="WP_268746831.1">
    <property type="nucleotide sequence ID" value="NZ_ALPT02000118.1"/>
</dbReference>
<dbReference type="Proteomes" id="UP000297014">
    <property type="component" value="Unassembled WGS sequence"/>
</dbReference>
<dbReference type="EMBL" id="JALP01000014">
    <property type="protein sequence ID" value="THG92212.1"/>
    <property type="molecule type" value="Genomic_DNA"/>
</dbReference>
<comment type="caution">
    <text evidence="1">The sequence shown here is derived from an EMBL/GenBank/DDBJ whole genome shotgun (WGS) entry which is preliminary data.</text>
</comment>
<proteinExistence type="predicted"/>
<dbReference type="AlphaFoldDB" id="A0A4V3X8Z4"/>
<organism evidence="1 2">
    <name type="scientific">Alkalihalobacillus alcalophilus ATCC 27647 = CGMCC 1.3604</name>
    <dbReference type="NCBI Taxonomy" id="1218173"/>
    <lineage>
        <taxon>Bacteria</taxon>
        <taxon>Bacillati</taxon>
        <taxon>Bacillota</taxon>
        <taxon>Bacilli</taxon>
        <taxon>Bacillales</taxon>
        <taxon>Bacillaceae</taxon>
        <taxon>Alkalihalobacillus</taxon>
    </lineage>
</organism>
<accession>A0A4V3X8Z4</accession>
<sequence length="42" mass="4930">MIKVEREFSGTEELEEVLLAFIEYVIDKIPNASYDSDYKCQL</sequence>
<protein>
    <submittedName>
        <fullName evidence="1">Uncharacterized protein</fullName>
    </submittedName>
</protein>
<reference evidence="1 2" key="1">
    <citation type="submission" date="2014-01" db="EMBL/GenBank/DDBJ databases">
        <title>Draft genome sequencing of Bacillus alcalophilus CGMCC 1.3604.</title>
        <authorList>
            <person name="Yang J."/>
            <person name="Diao L."/>
            <person name="Yang S."/>
        </authorList>
    </citation>
    <scope>NUCLEOTIDE SEQUENCE [LARGE SCALE GENOMIC DNA]</scope>
    <source>
        <strain evidence="1 2">CGMCC 1.3604</strain>
    </source>
</reference>